<proteinExistence type="predicted"/>
<reference evidence="3" key="1">
    <citation type="journal article" date="2015" name="Nat. Genet.">
        <title>The genome and transcriptome of the zoonotic hookworm Ancylostoma ceylanicum identify infection-specific gene families.</title>
        <authorList>
            <person name="Schwarz E.M."/>
            <person name="Hu Y."/>
            <person name="Antoshechkin I."/>
            <person name="Miller M.M."/>
            <person name="Sternberg P.W."/>
            <person name="Aroian R.V."/>
        </authorList>
    </citation>
    <scope>NUCLEOTIDE SEQUENCE</scope>
    <source>
        <strain evidence="3">HY135</strain>
    </source>
</reference>
<keyword evidence="3" id="KW-1185">Reference proteome</keyword>
<protein>
    <submittedName>
        <fullName evidence="2">Uncharacterized protein</fullName>
    </submittedName>
</protein>
<organism evidence="2 3">
    <name type="scientific">Ancylostoma ceylanicum</name>
    <dbReference type="NCBI Taxonomy" id="53326"/>
    <lineage>
        <taxon>Eukaryota</taxon>
        <taxon>Metazoa</taxon>
        <taxon>Ecdysozoa</taxon>
        <taxon>Nematoda</taxon>
        <taxon>Chromadorea</taxon>
        <taxon>Rhabditida</taxon>
        <taxon>Rhabditina</taxon>
        <taxon>Rhabditomorpha</taxon>
        <taxon>Strongyloidea</taxon>
        <taxon>Ancylostomatidae</taxon>
        <taxon>Ancylostomatinae</taxon>
        <taxon>Ancylostoma</taxon>
    </lineage>
</organism>
<keyword evidence="1" id="KW-0732">Signal</keyword>
<sequence>MNHYCIAAVKFIHTLVFVAITQGYSRRKWYCTLRDSKEFYINFQRHFRQQALLSQFLKEFLEKITRIDANLHRRLRYNDQLECALKALCEYHSIMLVFFGHSCRSVISYSASVVNMRILSPCYVQDFSVPI</sequence>
<evidence type="ECO:0000313" key="2">
    <source>
        <dbReference type="EMBL" id="EYC39712.1"/>
    </source>
</evidence>
<dbReference type="EMBL" id="JARK01000243">
    <property type="protein sequence ID" value="EYC39712.1"/>
    <property type="molecule type" value="Genomic_DNA"/>
</dbReference>
<feature type="signal peptide" evidence="1">
    <location>
        <begin position="1"/>
        <end position="23"/>
    </location>
</feature>
<evidence type="ECO:0000313" key="3">
    <source>
        <dbReference type="Proteomes" id="UP000024635"/>
    </source>
</evidence>
<dbReference type="AlphaFoldDB" id="A0A016WKA0"/>
<evidence type="ECO:0000256" key="1">
    <source>
        <dbReference type="SAM" id="SignalP"/>
    </source>
</evidence>
<dbReference type="Proteomes" id="UP000024635">
    <property type="component" value="Unassembled WGS sequence"/>
</dbReference>
<gene>
    <name evidence="2" type="primary">Acey_s0643.g1052</name>
    <name evidence="2" type="ORF">Y032_0643g1052</name>
</gene>
<comment type="caution">
    <text evidence="2">The sequence shown here is derived from an EMBL/GenBank/DDBJ whole genome shotgun (WGS) entry which is preliminary data.</text>
</comment>
<accession>A0A016WKA0</accession>
<name>A0A016WKA0_9BILA</name>
<feature type="chain" id="PRO_5001494657" evidence="1">
    <location>
        <begin position="24"/>
        <end position="131"/>
    </location>
</feature>